<keyword evidence="5" id="KW-0012">Acyltransferase</keyword>
<evidence type="ECO:0000313" key="7">
    <source>
        <dbReference type="RefSeq" id="XP_022087900.1"/>
    </source>
</evidence>
<keyword evidence="5" id="KW-0808">Transferase</keyword>
<dbReference type="PANTHER" id="PTHR20661">
    <property type="entry name" value="PHOSPHATIDYLINOSITOL-GLYCAN BIOSYNTHESIS CLASS W PROTEIN"/>
    <property type="match status" value="1"/>
</dbReference>
<reference evidence="7 8" key="1">
    <citation type="submission" date="2025-04" db="UniProtKB">
        <authorList>
            <consortium name="RefSeq"/>
        </authorList>
    </citation>
    <scope>IDENTIFICATION</scope>
</reference>
<dbReference type="PIRSF" id="PIRSF017321">
    <property type="entry name" value="GWT1"/>
    <property type="match status" value="1"/>
</dbReference>
<dbReference type="RefSeq" id="XP_022087904.1">
    <property type="nucleotide sequence ID" value="XM_022232212.1"/>
</dbReference>
<proteinExistence type="inferred from homology"/>
<dbReference type="GO" id="GO:0005789">
    <property type="term" value="C:endoplasmic reticulum membrane"/>
    <property type="evidence" value="ECO:0007669"/>
    <property type="project" value="UniProtKB-SubCell"/>
</dbReference>
<keyword evidence="3 5" id="KW-1133">Transmembrane helix</keyword>
<feature type="transmembrane region" description="Helical" evidence="5">
    <location>
        <begin position="432"/>
        <end position="452"/>
    </location>
</feature>
<feature type="transmembrane region" description="Helical" evidence="5">
    <location>
        <begin position="58"/>
        <end position="77"/>
    </location>
</feature>
<comment type="function">
    <text evidence="5">A acetyltransferase, which acetylates the inositol ring of phosphatidylinositol during biosynthesis of GPI-anchor.</text>
</comment>
<gene>
    <name evidence="7 8 9 10" type="primary">LOC110977782</name>
</gene>
<keyword evidence="2 5" id="KW-0812">Transmembrane</keyword>
<dbReference type="GO" id="GO:0006506">
    <property type="term" value="P:GPI anchor biosynthetic process"/>
    <property type="evidence" value="ECO:0007669"/>
    <property type="project" value="UniProtKB-UniPathway"/>
</dbReference>
<evidence type="ECO:0000313" key="9">
    <source>
        <dbReference type="RefSeq" id="XP_022087903.1"/>
    </source>
</evidence>
<dbReference type="RefSeq" id="XP_022087903.1">
    <property type="nucleotide sequence ID" value="XM_022232211.1"/>
</dbReference>
<feature type="transmembrane region" description="Helical" evidence="5">
    <location>
        <begin position="472"/>
        <end position="492"/>
    </location>
</feature>
<dbReference type="InterPro" id="IPR009447">
    <property type="entry name" value="PIGW/GWT1"/>
</dbReference>
<protein>
    <recommendedName>
        <fullName evidence="5">Phosphatidylinositol-glycan biosynthesis class W protein</fullName>
        <ecNumber evidence="5">2.3.-.-</ecNumber>
    </recommendedName>
</protein>
<dbReference type="GO" id="GO:0032216">
    <property type="term" value="F:glucosaminyl-phosphatidylinositol O-acyltransferase activity"/>
    <property type="evidence" value="ECO:0007669"/>
    <property type="project" value="TreeGrafter"/>
</dbReference>
<keyword evidence="4 5" id="KW-0472">Membrane</keyword>
<dbReference type="GeneID" id="110977782"/>
<evidence type="ECO:0000256" key="3">
    <source>
        <dbReference type="ARBA" id="ARBA00022989"/>
    </source>
</evidence>
<dbReference type="OrthoDB" id="15270at2759"/>
<comment type="similarity">
    <text evidence="5">Belongs to the PIGW family.</text>
</comment>
<feature type="transmembrane region" description="Helical" evidence="5">
    <location>
        <begin position="134"/>
        <end position="155"/>
    </location>
</feature>
<feature type="transmembrane region" description="Helical" evidence="5">
    <location>
        <begin position="83"/>
        <end position="101"/>
    </location>
</feature>
<keyword evidence="5" id="KW-0337">GPI-anchor biosynthesis</keyword>
<dbReference type="PANTHER" id="PTHR20661:SF0">
    <property type="entry name" value="PHOSPHATIDYLINOSITOL-GLYCAN BIOSYNTHESIS CLASS W PROTEIN"/>
    <property type="match status" value="1"/>
</dbReference>
<feature type="transmembrane region" description="Helical" evidence="5">
    <location>
        <begin position="251"/>
        <end position="270"/>
    </location>
</feature>
<dbReference type="EC" id="2.3.-.-" evidence="5"/>
<dbReference type="GO" id="GO:0072659">
    <property type="term" value="P:protein localization to plasma membrane"/>
    <property type="evidence" value="ECO:0007669"/>
    <property type="project" value="TreeGrafter"/>
</dbReference>
<evidence type="ECO:0000256" key="2">
    <source>
        <dbReference type="ARBA" id="ARBA00022692"/>
    </source>
</evidence>
<evidence type="ECO:0000256" key="5">
    <source>
        <dbReference type="RuleBase" id="RU280819"/>
    </source>
</evidence>
<comment type="pathway">
    <text evidence="5">Glycolipid biosynthesis; glycosylphosphatidylinositol-anchor biosynthesis.</text>
</comment>
<evidence type="ECO:0000313" key="8">
    <source>
        <dbReference type="RefSeq" id="XP_022087902.1"/>
    </source>
</evidence>
<comment type="subcellular location">
    <subcellularLocation>
        <location evidence="5">Endoplasmic reticulum membrane</location>
        <topology evidence="5">Multi-pass membrane protein</topology>
    </subcellularLocation>
    <subcellularLocation>
        <location evidence="1">Membrane</location>
        <topology evidence="1">Multi-pass membrane protein</topology>
    </subcellularLocation>
</comment>
<dbReference type="KEGG" id="aplc:110977782"/>
<feature type="transmembrane region" description="Helical" evidence="5">
    <location>
        <begin position="211"/>
        <end position="231"/>
    </location>
</feature>
<name>A0A8B7Y3Z0_ACAPL</name>
<keyword evidence="6" id="KW-1185">Reference proteome</keyword>
<dbReference type="RefSeq" id="XP_022087900.1">
    <property type="nucleotide sequence ID" value="XM_022232208.1"/>
</dbReference>
<dbReference type="Pfam" id="PF06423">
    <property type="entry name" value="GWT1"/>
    <property type="match status" value="1"/>
</dbReference>
<feature type="transmembrane region" description="Helical" evidence="5">
    <location>
        <begin position="387"/>
        <end position="411"/>
    </location>
</feature>
<evidence type="ECO:0000256" key="4">
    <source>
        <dbReference type="ARBA" id="ARBA00023136"/>
    </source>
</evidence>
<evidence type="ECO:0000313" key="6">
    <source>
        <dbReference type="Proteomes" id="UP000694845"/>
    </source>
</evidence>
<dbReference type="AlphaFoldDB" id="A0A8B7Y3Z0"/>
<sequence length="502" mass="55365">MASRNAKEAFYTNLTGTTPFEVSLAVAVGPASELLRWTLLPILFMVFGNVIRNKWLSFSLDFVTLVIPLLLAFTVWNGSLQRFLISLVVTSATLLVVAYLLQPVRSQRVKRPSKAKAVAAPRPLWELPMESEQLVFMTMFRVHGIVASAITILAVDFPVFPRRFAKTETYGTGMMDIGVGAFMFMNALVSKEARGVHQNIFSSGVTGALKSLTKTVISALPMVILGMVRLASVKSSGYHEHVSEYGVHWNFFFTLAVVIIVSSVCLLVIPPVLSGPLALAIAVGYQHLLSNRGLGQFVLAGSDGQGSREGLLDANREGLVSCVGYLAIYLAGVWTGRFLLKRRTLFFDWWLAFLLLVVINVLLWIFLEASSVYIQPVCRRMANLPYIIWTLCFCIQLLASYMLVDIVLALGKEFIWKSPFKISSSKSGKHPLLPESVLVAALRPNLLLVFLLCNLLTGVVNLSLDTIGQPMPASMAVLVLYMLGLCLVAFGLHTRGIKLKFW</sequence>
<evidence type="ECO:0000256" key="1">
    <source>
        <dbReference type="ARBA" id="ARBA00004141"/>
    </source>
</evidence>
<accession>A0A8B7Y3Z0</accession>
<keyword evidence="5" id="KW-0256">Endoplasmic reticulum</keyword>
<feature type="transmembrane region" description="Helical" evidence="5">
    <location>
        <begin position="347"/>
        <end position="367"/>
    </location>
</feature>
<evidence type="ECO:0000313" key="10">
    <source>
        <dbReference type="RefSeq" id="XP_022087904.1"/>
    </source>
</evidence>
<organism evidence="6 10">
    <name type="scientific">Acanthaster planci</name>
    <name type="common">Crown-of-thorns starfish</name>
    <dbReference type="NCBI Taxonomy" id="133434"/>
    <lineage>
        <taxon>Eukaryota</taxon>
        <taxon>Metazoa</taxon>
        <taxon>Echinodermata</taxon>
        <taxon>Eleutherozoa</taxon>
        <taxon>Asterozoa</taxon>
        <taxon>Asteroidea</taxon>
        <taxon>Valvatacea</taxon>
        <taxon>Valvatida</taxon>
        <taxon>Acanthasteridae</taxon>
        <taxon>Acanthaster</taxon>
    </lineage>
</organism>
<dbReference type="UniPathway" id="UPA00196"/>
<dbReference type="Proteomes" id="UP000694845">
    <property type="component" value="Unplaced"/>
</dbReference>
<feature type="transmembrane region" description="Helical" evidence="5">
    <location>
        <begin position="170"/>
        <end position="190"/>
    </location>
</feature>
<dbReference type="RefSeq" id="XP_022087902.1">
    <property type="nucleotide sequence ID" value="XM_022232210.1"/>
</dbReference>
<feature type="transmembrane region" description="Helical" evidence="5">
    <location>
        <begin position="318"/>
        <end position="340"/>
    </location>
</feature>